<dbReference type="AlphaFoldDB" id="A0A2S4V780"/>
<dbReference type="VEuPathDB" id="FungiDB:PSTT_09727"/>
<name>A0A2S4V780_9BASI</name>
<organism evidence="2 3">
    <name type="scientific">Puccinia striiformis</name>
    <dbReference type="NCBI Taxonomy" id="27350"/>
    <lineage>
        <taxon>Eukaryota</taxon>
        <taxon>Fungi</taxon>
        <taxon>Dikarya</taxon>
        <taxon>Basidiomycota</taxon>
        <taxon>Pucciniomycotina</taxon>
        <taxon>Pucciniomycetes</taxon>
        <taxon>Pucciniales</taxon>
        <taxon>Pucciniaceae</taxon>
        <taxon>Puccinia</taxon>
    </lineage>
</organism>
<dbReference type="VEuPathDB" id="FungiDB:PSHT_07309"/>
<feature type="compositionally biased region" description="Polar residues" evidence="1">
    <location>
        <begin position="8"/>
        <end position="19"/>
    </location>
</feature>
<evidence type="ECO:0000313" key="2">
    <source>
        <dbReference type="EMBL" id="POW05393.1"/>
    </source>
</evidence>
<feature type="region of interest" description="Disordered" evidence="1">
    <location>
        <begin position="1"/>
        <end position="21"/>
    </location>
</feature>
<feature type="non-terminal residue" evidence="2">
    <location>
        <position position="245"/>
    </location>
</feature>
<protein>
    <submittedName>
        <fullName evidence="2">Uncharacterized protein</fullName>
    </submittedName>
</protein>
<accession>A0A2S4V780</accession>
<sequence>WCLPSQPRAESNSHNQPLSHNRHFFENPGRCIRTSNFCELNDSVLADPRLPSTPSDVCPLCTESLLGFDFKVTTSSQSDTVVLTAVESSDSELISTTVITNAFASYPLTNSDYIIMAMFNIMIPKIACTACTSAGLSHSCQVMVNERTCKRCLENQGHCSFRTDTESYLKALIQLSRQQFSFMKAIVKRAEDIERVASQELREPDLNWYYRILHAQMADRTNSDSSPLVSLGCNSTNHKFIVYIL</sequence>
<keyword evidence="3" id="KW-1185">Reference proteome</keyword>
<dbReference type="Proteomes" id="UP000239156">
    <property type="component" value="Unassembled WGS sequence"/>
</dbReference>
<evidence type="ECO:0000256" key="1">
    <source>
        <dbReference type="SAM" id="MobiDB-lite"/>
    </source>
</evidence>
<evidence type="ECO:0000313" key="3">
    <source>
        <dbReference type="Proteomes" id="UP000239156"/>
    </source>
</evidence>
<proteinExistence type="predicted"/>
<gene>
    <name evidence="2" type="ORF">PSTT_09727</name>
</gene>
<reference evidence="2" key="1">
    <citation type="submission" date="2017-12" db="EMBL/GenBank/DDBJ databases">
        <title>Gene loss provides genomic basis for host adaptation in cereal stripe rust fungi.</title>
        <authorList>
            <person name="Xia C."/>
        </authorList>
    </citation>
    <scope>NUCLEOTIDE SEQUENCE [LARGE SCALE GENOMIC DNA]</scope>
    <source>
        <strain evidence="2">93-210</strain>
    </source>
</reference>
<feature type="non-terminal residue" evidence="2">
    <location>
        <position position="1"/>
    </location>
</feature>
<dbReference type="EMBL" id="PKSL01000099">
    <property type="protein sequence ID" value="POW05393.1"/>
    <property type="molecule type" value="Genomic_DNA"/>
</dbReference>
<comment type="caution">
    <text evidence="2">The sequence shown here is derived from an EMBL/GenBank/DDBJ whole genome shotgun (WGS) entry which is preliminary data.</text>
</comment>